<gene>
    <name evidence="2" type="primary">UL6</name>
    <name evidence="2" type="ORF">CCMVgp009</name>
</gene>
<organism evidence="2 4">
    <name type="scientific">Panine betaherpesvirus 2</name>
    <name type="common">Chimpanzee cytomegalovirus</name>
    <dbReference type="NCBI Taxonomy" id="188763"/>
    <lineage>
        <taxon>Viruses</taxon>
        <taxon>Duplodnaviria</taxon>
        <taxon>Heunggongvirae</taxon>
        <taxon>Peploviricota</taxon>
        <taxon>Herviviricetes</taxon>
        <taxon>Herpesvirales</taxon>
        <taxon>Orthoherpesviridae</taxon>
        <taxon>Betaherpesvirinae</taxon>
        <taxon>Cytomegalovirus</taxon>
        <taxon>Cytomegalovirus paninebeta2</taxon>
    </lineage>
</organism>
<dbReference type="KEGG" id="vg:935524"/>
<dbReference type="RefSeq" id="NP_612651.1">
    <property type="nucleotide sequence ID" value="NC_003521.1"/>
</dbReference>
<reference evidence="3" key="2">
    <citation type="submission" date="2021-05" db="EMBL/GenBank/DDBJ databases">
        <title>Cloning and multi-omic analysis of chimpanzee cytomegalovirus: a resource for comparative functional genomics.</title>
        <authorList>
            <person name="Phan Q.V."/>
        </authorList>
    </citation>
    <scope>NUCLEOTIDE SEQUENCE</scope>
    <source>
        <strain evidence="3">Heberling</strain>
    </source>
</reference>
<evidence type="ECO:0000256" key="1">
    <source>
        <dbReference type="SAM" id="Phobius"/>
    </source>
</evidence>
<name>Q8QS80_9BETA</name>
<dbReference type="OrthoDB" id="28332at10239"/>
<keyword evidence="1" id="KW-0812">Transmembrane</keyword>
<sequence>MPPPRSFGCGGLNKVWICSCLLILVLVVCAPRGSPHWSRVRRQTSLSLPSCSPVNCTVGGDVSLNSTIPVACNSTEWGRYYNSSFWVPLCQLWGGHMRLSGQNLRLSLTCSRQHLTLHSTSDGYTGTYYQVGNNCPHHHEIMKTCFNLTVLAKPTTTAAPTTTSVPTPTLILTTRNTVIVGVSFPANTVLSSTWTTTAGNASVANGMFYRQYQPLSLAQTHRTAPLNATDNAEDVANLVATYASWGLVLLLLATVLVLFDLGLPQTAWRWWRDQGREEQHLLL</sequence>
<evidence type="ECO:0000313" key="2">
    <source>
        <dbReference type="EMBL" id="AAM00657.1"/>
    </source>
</evidence>
<dbReference type="GeneID" id="935524"/>
<evidence type="ECO:0000313" key="4">
    <source>
        <dbReference type="Proteomes" id="UP000099188"/>
    </source>
</evidence>
<dbReference type="Proteomes" id="UP000099188">
    <property type="component" value="Segment"/>
</dbReference>
<dbReference type="EMBL" id="MZ151943">
    <property type="protein sequence ID" value="QXV67759.1"/>
    <property type="molecule type" value="Genomic_DNA"/>
</dbReference>
<evidence type="ECO:0000313" key="3">
    <source>
        <dbReference type="EMBL" id="QXV67759.1"/>
    </source>
</evidence>
<keyword evidence="4" id="KW-1185">Reference proteome</keyword>
<protein>
    <submittedName>
        <fullName evidence="2">Membrane protein UL6</fullName>
    </submittedName>
</protein>
<proteinExistence type="predicted"/>
<reference evidence="2 4" key="1">
    <citation type="journal article" date="2003" name="J. Gen. Virol.">
        <title>The human cytomegalovirus genome revisited: comparison with the chimpanzee cytomegalovirus genome.</title>
        <authorList>
            <person name="Davison A.J."/>
            <person name="Dolan A."/>
            <person name="Akter P."/>
            <person name="Addison C."/>
            <person name="Dargan D.J."/>
            <person name="Alcendor D.J."/>
            <person name="McGeoch D.J."/>
            <person name="Hayward G.S."/>
        </authorList>
    </citation>
    <scope>NUCLEOTIDE SEQUENCE [LARGE SCALE GENOMIC DNA]</scope>
    <source>
        <strain evidence="2">Heberling</strain>
    </source>
</reference>
<keyword evidence="1" id="KW-1133">Transmembrane helix</keyword>
<feature type="transmembrane region" description="Helical" evidence="1">
    <location>
        <begin position="242"/>
        <end position="263"/>
    </location>
</feature>
<dbReference type="EMBL" id="AF480884">
    <property type="protein sequence ID" value="AAM00657.1"/>
    <property type="molecule type" value="Genomic_DNA"/>
</dbReference>
<keyword evidence="1" id="KW-0472">Membrane</keyword>
<accession>Q8QS80</accession>